<accession>A0A9Q1CC15</accession>
<dbReference type="Proteomes" id="UP001152320">
    <property type="component" value="Chromosome 5"/>
</dbReference>
<evidence type="ECO:0000256" key="6">
    <source>
        <dbReference type="ARBA" id="ARBA00022840"/>
    </source>
</evidence>
<evidence type="ECO:0000256" key="7">
    <source>
        <dbReference type="ARBA" id="ARBA00022989"/>
    </source>
</evidence>
<feature type="domain" description="ABC transporter" evidence="10">
    <location>
        <begin position="999"/>
        <end position="1231"/>
    </location>
</feature>
<protein>
    <submittedName>
        <fullName evidence="11">ATP-binding cassette sub-family A member 1</fullName>
    </submittedName>
</protein>
<dbReference type="GO" id="GO:0005319">
    <property type="term" value="F:lipid transporter activity"/>
    <property type="evidence" value="ECO:0007669"/>
    <property type="project" value="TreeGrafter"/>
</dbReference>
<evidence type="ECO:0000313" key="12">
    <source>
        <dbReference type="Proteomes" id="UP001152320"/>
    </source>
</evidence>
<dbReference type="PANTHER" id="PTHR19229:SF268">
    <property type="entry name" value="ABC TRANSPORTER DOMAIN-CONTAINING PROTEIN"/>
    <property type="match status" value="1"/>
</dbReference>
<evidence type="ECO:0000259" key="10">
    <source>
        <dbReference type="PROSITE" id="PS50893"/>
    </source>
</evidence>
<dbReference type="FunFam" id="3.40.50.300:FF:000298">
    <property type="entry name" value="ATP-binding cassette sub-family A member 12"/>
    <property type="match status" value="1"/>
</dbReference>
<feature type="transmembrane region" description="Helical" evidence="9">
    <location>
        <begin position="875"/>
        <end position="893"/>
    </location>
</feature>
<keyword evidence="5" id="KW-0547">Nucleotide-binding</keyword>
<dbReference type="Gene3D" id="3.40.50.300">
    <property type="entry name" value="P-loop containing nucleotide triphosphate hydrolases"/>
    <property type="match status" value="2"/>
</dbReference>
<evidence type="ECO:0000256" key="3">
    <source>
        <dbReference type="ARBA" id="ARBA00022692"/>
    </source>
</evidence>
<dbReference type="Pfam" id="PF12698">
    <property type="entry name" value="ABC2_membrane_3"/>
    <property type="match status" value="1"/>
</dbReference>
<dbReference type="GO" id="GO:0140359">
    <property type="term" value="F:ABC-type transporter activity"/>
    <property type="evidence" value="ECO:0007669"/>
    <property type="project" value="InterPro"/>
</dbReference>
<dbReference type="InterPro" id="IPR003439">
    <property type="entry name" value="ABC_transporter-like_ATP-bd"/>
</dbReference>
<dbReference type="CDD" id="cd03263">
    <property type="entry name" value="ABC_subfamily_A"/>
    <property type="match status" value="2"/>
</dbReference>
<feature type="transmembrane region" description="Helical" evidence="9">
    <location>
        <begin position="938"/>
        <end position="958"/>
    </location>
</feature>
<evidence type="ECO:0000256" key="8">
    <source>
        <dbReference type="ARBA" id="ARBA00023136"/>
    </source>
</evidence>
<keyword evidence="7 9" id="KW-1133">Transmembrane helix</keyword>
<dbReference type="InterPro" id="IPR027417">
    <property type="entry name" value="P-loop_NTPase"/>
</dbReference>
<dbReference type="GO" id="GO:0016887">
    <property type="term" value="F:ATP hydrolysis activity"/>
    <property type="evidence" value="ECO:0007669"/>
    <property type="project" value="InterPro"/>
</dbReference>
<dbReference type="SMART" id="SM00382">
    <property type="entry name" value="AAA"/>
    <property type="match status" value="2"/>
</dbReference>
<evidence type="ECO:0000256" key="5">
    <source>
        <dbReference type="ARBA" id="ARBA00022741"/>
    </source>
</evidence>
<dbReference type="InterPro" id="IPR003593">
    <property type="entry name" value="AAA+_ATPase"/>
</dbReference>
<dbReference type="PANTHER" id="PTHR19229">
    <property type="entry name" value="ATP-BINDING CASSETTE TRANSPORTER SUBFAMILY A ABCA"/>
    <property type="match status" value="1"/>
</dbReference>
<evidence type="ECO:0000256" key="1">
    <source>
        <dbReference type="ARBA" id="ARBA00004141"/>
    </source>
</evidence>
<evidence type="ECO:0000256" key="9">
    <source>
        <dbReference type="SAM" id="Phobius"/>
    </source>
</evidence>
<proteinExistence type="predicted"/>
<dbReference type="SUPFAM" id="SSF52540">
    <property type="entry name" value="P-loop containing nucleoside triphosphate hydrolases"/>
    <property type="match status" value="2"/>
</dbReference>
<keyword evidence="2" id="KW-0813">Transport</keyword>
<reference evidence="11" key="1">
    <citation type="submission" date="2021-10" db="EMBL/GenBank/DDBJ databases">
        <title>Tropical sea cucumber genome reveals ecological adaptation and Cuvierian tubules defense mechanism.</title>
        <authorList>
            <person name="Chen T."/>
        </authorList>
    </citation>
    <scope>NUCLEOTIDE SEQUENCE</scope>
    <source>
        <strain evidence="11">Nanhai2018</strain>
        <tissue evidence="11">Muscle</tissue>
    </source>
</reference>
<dbReference type="InterPro" id="IPR013525">
    <property type="entry name" value="ABC2_TM"/>
</dbReference>
<comment type="caution">
    <text evidence="11">The sequence shown here is derived from an EMBL/GenBank/DDBJ whole genome shotgun (WGS) entry which is preliminary data.</text>
</comment>
<keyword evidence="6 11" id="KW-0067">ATP-binding</keyword>
<evidence type="ECO:0000313" key="11">
    <source>
        <dbReference type="EMBL" id="KAJ8041809.1"/>
    </source>
</evidence>
<keyword evidence="12" id="KW-1185">Reference proteome</keyword>
<sequence length="1322" mass="146931">MLNYCKFIPEPCIIISILFCRYIEAVFPGKYGIPKPFYFPFQPSYWCGRRAVSPDSGSVTPYNAMEMEERCAEVDNNHENEPNIEVGISVNNMTKVYKSAVGKKMAVDDLSLKMYKGQITALLGHNGAGKTTTMSILTGLFPPTAGSATVNGHDVVTDIEGVRSSLGLCPQHNVLFDRLTVKEHLDFFIKLKGKSGKEADREVLEMIRDLQLIDKTNEQSQKLSGGMKRKLSCAIALIGGSTIVILDEPTSGMDPYARRATWDLLLKYKAGKTMVLSTHFMDEADLLGDRIAIMANGQLITSGSSLFLKKRFGVGYHLTFVRNEYCDVPILEGLVKKHIPDSHLDSCLAREVDFILPMENTHLFKDFFNLLKSQKETLGVDSFGISVTTMEEVFMKVGDLAEAQENGTQNGTSGYVTVPIMASMGVADDEYLTGLRLKIFQFVAMFQKRLKCAIRDYKSWILQIVLPVLFVLLGLTVAKNGTSLDADPPRELNLYNISSTAPGGSAVAFIADLRKDRSTDYFMHLPDIMEELGLQLVNVTEQVVNLFYNNQDGLINGKEFNTSSDCCNYENLILNASCAQILLNESAELCADYSNFGYNQCPSCLMTMISVDNSSDTEICTAEVTPSPYIDVATFFEEYVLENSKQEDLYFETHVAGFTIKDSVESPTGFVVTGWYSNQAYHTSAEVLNALTNAFLKYFTSESYSVSVTNYPLPLATKTQATNSSLDPDTFSLAFLMLYGLSFLTASFLPFIITERSSKAKHLQLVSGLDRVTYWVANLSWDMVNYLIVYVILIACFAIFQVPSLSGVNLGAVATTLLLFGWACIPFIYLVSTLFKTAVSGYTITTELLIIVGIAFVITVYLLKILGGNERVAEVLDHIFMLLPTYAMTRAVFLLSTNHAVRDACTTSDLQMQLCEDSDTTYEANNYAWNQPGIGQNMLYLALEGIVFFILVLCSEFINFSSIFVSRAASFDVGNEDEDVARERRRVHEMDHRSNEQAILIKDLKKTYFGADRPAVHDLCLAIPKGECFGLLGVNGAGKTTTFGMLTGDIPMSSGHAYIQGMSIRGDRRKAQRLMGYCPQFDALVERLTGREVLTMYARLRGIPSLSIPAVVRSAIEHLDLVKYADKLCGNYSGGNKRKLSTAIALVGSPPIVLLDEPTSGMDPRARRHLWNAILSVMREGKSVVLTSHSMEECEALCTRLAIMVNGQFRCLGSTQHLKSRFGRGYTLVLKTEGDVNAVQSFVMSTFPGAQMLEAHLGTLHFQVYDDNMNWSRIFGTLEESKERLKITDYSVSQTPLEQVFINFAKEQFQEAEPNKGYCKCF</sequence>
<keyword evidence="4" id="KW-0677">Repeat</keyword>
<feature type="transmembrane region" description="Helical" evidence="9">
    <location>
        <begin position="807"/>
        <end position="830"/>
    </location>
</feature>
<feature type="transmembrane region" description="Helical" evidence="9">
    <location>
        <begin position="842"/>
        <end position="863"/>
    </location>
</feature>
<dbReference type="InterPro" id="IPR056264">
    <property type="entry name" value="R2_ABCA1-4-like"/>
</dbReference>
<evidence type="ECO:0000256" key="4">
    <source>
        <dbReference type="ARBA" id="ARBA00022737"/>
    </source>
</evidence>
<dbReference type="GO" id="GO:0016020">
    <property type="term" value="C:membrane"/>
    <property type="evidence" value="ECO:0007669"/>
    <property type="project" value="UniProtKB-SubCell"/>
</dbReference>
<name>A0A9Q1CC15_HOLLE</name>
<comment type="subcellular location">
    <subcellularLocation>
        <location evidence="1">Membrane</location>
        <topology evidence="1">Multi-pass membrane protein</topology>
    </subcellularLocation>
</comment>
<feature type="transmembrane region" description="Helical" evidence="9">
    <location>
        <begin position="733"/>
        <end position="753"/>
    </location>
</feature>
<feature type="domain" description="ABC transporter" evidence="10">
    <location>
        <begin position="88"/>
        <end position="321"/>
    </location>
</feature>
<dbReference type="EMBL" id="JAIZAY010000005">
    <property type="protein sequence ID" value="KAJ8041809.1"/>
    <property type="molecule type" value="Genomic_DNA"/>
</dbReference>
<keyword evidence="3 9" id="KW-0812">Transmembrane</keyword>
<dbReference type="OrthoDB" id="6512918at2759"/>
<dbReference type="Pfam" id="PF23321">
    <property type="entry name" value="R1_ABCA1"/>
    <property type="match status" value="1"/>
</dbReference>
<gene>
    <name evidence="11" type="ORF">HOLleu_12717</name>
</gene>
<dbReference type="FunFam" id="3.40.50.300:FF:000327">
    <property type="entry name" value="ATP-binding cassette sub-family A member 3"/>
    <property type="match status" value="1"/>
</dbReference>
<dbReference type="InterPro" id="IPR026082">
    <property type="entry name" value="ABCA"/>
</dbReference>
<evidence type="ECO:0000256" key="2">
    <source>
        <dbReference type="ARBA" id="ARBA00022448"/>
    </source>
</evidence>
<dbReference type="Pfam" id="PF00005">
    <property type="entry name" value="ABC_tran"/>
    <property type="match status" value="2"/>
</dbReference>
<organism evidence="11 12">
    <name type="scientific">Holothuria leucospilota</name>
    <name type="common">Black long sea cucumber</name>
    <name type="synonym">Mertensiothuria leucospilota</name>
    <dbReference type="NCBI Taxonomy" id="206669"/>
    <lineage>
        <taxon>Eukaryota</taxon>
        <taxon>Metazoa</taxon>
        <taxon>Echinodermata</taxon>
        <taxon>Eleutherozoa</taxon>
        <taxon>Echinozoa</taxon>
        <taxon>Holothuroidea</taxon>
        <taxon>Aspidochirotacea</taxon>
        <taxon>Aspidochirotida</taxon>
        <taxon>Holothuriidae</taxon>
        <taxon>Holothuria</taxon>
    </lineage>
</organism>
<dbReference type="GO" id="GO:0005524">
    <property type="term" value="F:ATP binding"/>
    <property type="evidence" value="ECO:0007669"/>
    <property type="project" value="UniProtKB-KW"/>
</dbReference>
<dbReference type="PROSITE" id="PS50893">
    <property type="entry name" value="ABC_TRANSPORTER_2"/>
    <property type="match status" value="2"/>
</dbReference>
<feature type="transmembrane region" description="Helical" evidence="9">
    <location>
        <begin position="783"/>
        <end position="800"/>
    </location>
</feature>
<keyword evidence="8 9" id="KW-0472">Membrane</keyword>